<evidence type="ECO:0000256" key="3">
    <source>
        <dbReference type="ARBA" id="ARBA00022989"/>
    </source>
</evidence>
<reference evidence="7 8" key="1">
    <citation type="submission" date="2019-03" db="EMBL/GenBank/DDBJ databases">
        <title>Genomic Encyclopedia of Type Strains, Phase III (KMG-III): the genomes of soil and plant-associated and newly described type strains.</title>
        <authorList>
            <person name="Whitman W."/>
        </authorList>
    </citation>
    <scope>NUCLEOTIDE SEQUENCE [LARGE SCALE GENOMIC DNA]</scope>
    <source>
        <strain evidence="7 8">CGMCC 1.12801</strain>
    </source>
</reference>
<proteinExistence type="predicted"/>
<dbReference type="Proteomes" id="UP000294752">
    <property type="component" value="Unassembled WGS sequence"/>
</dbReference>
<evidence type="ECO:0000313" key="7">
    <source>
        <dbReference type="EMBL" id="TDS06811.1"/>
    </source>
</evidence>
<evidence type="ECO:0000256" key="5">
    <source>
        <dbReference type="SAM" id="Phobius"/>
    </source>
</evidence>
<feature type="transmembrane region" description="Helical" evidence="5">
    <location>
        <begin position="45"/>
        <end position="66"/>
    </location>
</feature>
<dbReference type="Pfam" id="PF07291">
    <property type="entry name" value="MauE"/>
    <property type="match status" value="1"/>
</dbReference>
<evidence type="ECO:0000256" key="4">
    <source>
        <dbReference type="ARBA" id="ARBA00023136"/>
    </source>
</evidence>
<protein>
    <recommendedName>
        <fullName evidence="6">Methylamine utilisation protein MauE domain-containing protein</fullName>
    </recommendedName>
</protein>
<dbReference type="RefSeq" id="WP_133642174.1">
    <property type="nucleotide sequence ID" value="NZ_SNZV01000015.1"/>
</dbReference>
<sequence>MKTETIIVALAFLLLLLWIPAAIDKILNFSFFVDGLHKQPFSTALANVLTYLLPAVELIIVVLLIVPRYTRQGFLASAITLAIFTNYIGMPYCFQRMAFRAPAAR</sequence>
<dbReference type="GO" id="GO:0016020">
    <property type="term" value="C:membrane"/>
    <property type="evidence" value="ECO:0007669"/>
    <property type="project" value="UniProtKB-SubCell"/>
</dbReference>
<keyword evidence="2 5" id="KW-0812">Transmembrane</keyword>
<keyword evidence="8" id="KW-1185">Reference proteome</keyword>
<evidence type="ECO:0000259" key="6">
    <source>
        <dbReference type="Pfam" id="PF07291"/>
    </source>
</evidence>
<dbReference type="EMBL" id="SNZV01000015">
    <property type="protein sequence ID" value="TDS06811.1"/>
    <property type="molecule type" value="Genomic_DNA"/>
</dbReference>
<gene>
    <name evidence="7" type="ORF">B0I21_11556</name>
</gene>
<evidence type="ECO:0000256" key="2">
    <source>
        <dbReference type="ARBA" id="ARBA00022692"/>
    </source>
</evidence>
<name>A0A4R7CQL0_9SPHI</name>
<comment type="subcellular location">
    <subcellularLocation>
        <location evidence="1">Membrane</location>
        <topology evidence="1">Multi-pass membrane protein</topology>
    </subcellularLocation>
</comment>
<keyword evidence="4 5" id="KW-0472">Membrane</keyword>
<evidence type="ECO:0000256" key="1">
    <source>
        <dbReference type="ARBA" id="ARBA00004141"/>
    </source>
</evidence>
<dbReference type="OrthoDB" id="673785at2"/>
<feature type="transmembrane region" description="Helical" evidence="5">
    <location>
        <begin position="73"/>
        <end position="90"/>
    </location>
</feature>
<feature type="domain" description="Methylamine utilisation protein MauE" evidence="6">
    <location>
        <begin position="5"/>
        <end position="90"/>
    </location>
</feature>
<comment type="caution">
    <text evidence="7">The sequence shown here is derived from an EMBL/GenBank/DDBJ whole genome shotgun (WGS) entry which is preliminary data.</text>
</comment>
<dbReference type="GO" id="GO:0030416">
    <property type="term" value="P:methylamine metabolic process"/>
    <property type="evidence" value="ECO:0007669"/>
    <property type="project" value="InterPro"/>
</dbReference>
<organism evidence="7 8">
    <name type="scientific">Sphingobacterium paludis</name>
    <dbReference type="NCBI Taxonomy" id="1476465"/>
    <lineage>
        <taxon>Bacteria</taxon>
        <taxon>Pseudomonadati</taxon>
        <taxon>Bacteroidota</taxon>
        <taxon>Sphingobacteriia</taxon>
        <taxon>Sphingobacteriales</taxon>
        <taxon>Sphingobacteriaceae</taxon>
        <taxon>Sphingobacterium</taxon>
    </lineage>
</organism>
<keyword evidence="3 5" id="KW-1133">Transmembrane helix</keyword>
<dbReference type="AlphaFoldDB" id="A0A4R7CQL0"/>
<accession>A0A4R7CQL0</accession>
<evidence type="ECO:0000313" key="8">
    <source>
        <dbReference type="Proteomes" id="UP000294752"/>
    </source>
</evidence>
<dbReference type="InterPro" id="IPR009908">
    <property type="entry name" value="Methylamine_util_MauE"/>
</dbReference>